<sequence>MGMLLWSTVSLVVFLRTLFFRRRRIDFCLRIGGSIRLDASTVPLSIRRKVGEALNMGKRKWFVVLSMIAALSAAGCSSEKSGSGKTAEFTVSTEPVTLKFYVNVTRLSELEYQQIYIEPLKKKYPHITLQKLEGDLGQLVAAGEIPDLIMSDNDWHMPLKQLDLPADLTELVKKMKLDLSAFKPETIQAIHNLDPKGGLEGIPFDLNTGALFYNKDLFDKFGVAYPKDDMLWNDILQLSKKLTRKEDGVQYIGWDPRFPDHLFSPYSQPFVDPKTNKALVDTPNLRKVLDLFQQVYQQPGYVGAKNEYTYGPDGFTKTHILAMQADWVGKLISDLLQAETTGVKMNWDMASEPRFEDAVGKGRHALADMLVITKPSKYKEQAMQVIQMMISREQQIMLTRTGRLTALNDPEIISQFGANFPSLQGKNMKAVYKNPPVQTPSPHLADKEVQTIIRAMRKEMAIGKKDVNTVLREGQEKADKKIAEMAAQ</sequence>
<keyword evidence="4" id="KW-0732">Signal</keyword>
<keyword evidence="7" id="KW-0449">Lipoprotein</keyword>
<evidence type="ECO:0000313" key="8">
    <source>
        <dbReference type="EMBL" id="TNJ65712.1"/>
    </source>
</evidence>
<dbReference type="OrthoDB" id="2512607at2"/>
<dbReference type="PANTHER" id="PTHR43649:SF33">
    <property type="entry name" value="POLYGALACTURONAN_RHAMNOGALACTURONAN-BINDING PROTEIN YTCQ"/>
    <property type="match status" value="1"/>
</dbReference>
<dbReference type="Proteomes" id="UP000307943">
    <property type="component" value="Unassembled WGS sequence"/>
</dbReference>
<dbReference type="PANTHER" id="PTHR43649">
    <property type="entry name" value="ARABINOSE-BINDING PROTEIN-RELATED"/>
    <property type="match status" value="1"/>
</dbReference>
<evidence type="ECO:0000256" key="1">
    <source>
        <dbReference type="ARBA" id="ARBA00008520"/>
    </source>
</evidence>
<evidence type="ECO:0000256" key="6">
    <source>
        <dbReference type="ARBA" id="ARBA00023139"/>
    </source>
</evidence>
<proteinExistence type="inferred from homology"/>
<dbReference type="Pfam" id="PF01547">
    <property type="entry name" value="SBP_bac_1"/>
    <property type="match status" value="1"/>
</dbReference>
<dbReference type="PROSITE" id="PS01037">
    <property type="entry name" value="SBP_BACTERIAL_1"/>
    <property type="match status" value="1"/>
</dbReference>
<keyword evidence="6" id="KW-0564">Palmitate</keyword>
<evidence type="ECO:0000256" key="5">
    <source>
        <dbReference type="ARBA" id="ARBA00023136"/>
    </source>
</evidence>
<evidence type="ECO:0000256" key="7">
    <source>
        <dbReference type="ARBA" id="ARBA00023288"/>
    </source>
</evidence>
<dbReference type="Gene3D" id="3.40.190.10">
    <property type="entry name" value="Periplasmic binding protein-like II"/>
    <property type="match status" value="1"/>
</dbReference>
<name>A0A5C4T9W8_9BACL</name>
<keyword evidence="5" id="KW-0472">Membrane</keyword>
<dbReference type="InterPro" id="IPR050490">
    <property type="entry name" value="Bact_solute-bd_prot1"/>
</dbReference>
<dbReference type="AlphaFoldDB" id="A0A5C4T9W8"/>
<evidence type="ECO:0000256" key="3">
    <source>
        <dbReference type="ARBA" id="ARBA00022475"/>
    </source>
</evidence>
<dbReference type="EMBL" id="VDCQ01000016">
    <property type="protein sequence ID" value="TNJ65712.1"/>
    <property type="molecule type" value="Genomic_DNA"/>
</dbReference>
<dbReference type="GO" id="GO:0055085">
    <property type="term" value="P:transmembrane transport"/>
    <property type="evidence" value="ECO:0007669"/>
    <property type="project" value="InterPro"/>
</dbReference>
<protein>
    <submittedName>
        <fullName evidence="8">Carbohydrate ABC transporter substrate-binding protein</fullName>
    </submittedName>
</protein>
<dbReference type="SUPFAM" id="SSF53850">
    <property type="entry name" value="Periplasmic binding protein-like II"/>
    <property type="match status" value="1"/>
</dbReference>
<dbReference type="InterPro" id="IPR006059">
    <property type="entry name" value="SBP"/>
</dbReference>
<evidence type="ECO:0000256" key="2">
    <source>
        <dbReference type="ARBA" id="ARBA00022448"/>
    </source>
</evidence>
<keyword evidence="2" id="KW-0813">Transport</keyword>
<evidence type="ECO:0000313" key="9">
    <source>
        <dbReference type="Proteomes" id="UP000307943"/>
    </source>
</evidence>
<accession>A0A5C4T9W8</accession>
<reference evidence="8 9" key="1">
    <citation type="submission" date="2019-05" db="EMBL/GenBank/DDBJ databases">
        <title>We sequenced the genome of Paenibacillus hemerocallicola KCTC 33185 for further insight into its adaptation and study the phylogeny of Paenibacillus.</title>
        <authorList>
            <person name="Narsing Rao M.P."/>
        </authorList>
    </citation>
    <scope>NUCLEOTIDE SEQUENCE [LARGE SCALE GENOMIC DNA]</scope>
    <source>
        <strain evidence="8 9">KCTC 33185</strain>
    </source>
</reference>
<keyword evidence="3" id="KW-1003">Cell membrane</keyword>
<dbReference type="InterPro" id="IPR006061">
    <property type="entry name" value="SBP_1_CS"/>
</dbReference>
<organism evidence="8 9">
    <name type="scientific">Paenibacillus hemerocallicola</name>
    <dbReference type="NCBI Taxonomy" id="1172614"/>
    <lineage>
        <taxon>Bacteria</taxon>
        <taxon>Bacillati</taxon>
        <taxon>Bacillota</taxon>
        <taxon>Bacilli</taxon>
        <taxon>Bacillales</taxon>
        <taxon>Paenibacillaceae</taxon>
        <taxon>Paenibacillus</taxon>
    </lineage>
</organism>
<evidence type="ECO:0000256" key="4">
    <source>
        <dbReference type="ARBA" id="ARBA00022729"/>
    </source>
</evidence>
<comment type="similarity">
    <text evidence="1">Belongs to the bacterial solute-binding protein 1 family.</text>
</comment>
<comment type="caution">
    <text evidence="8">The sequence shown here is derived from an EMBL/GenBank/DDBJ whole genome shotgun (WGS) entry which is preliminary data.</text>
</comment>
<gene>
    <name evidence="8" type="ORF">FE784_13745</name>
</gene>
<keyword evidence="9" id="KW-1185">Reference proteome</keyword>